<dbReference type="HOGENOM" id="CLU_1565780_0_0_1"/>
<accession>A0A0D3JZL6</accession>
<dbReference type="GeneID" id="17274496"/>
<reference evidence="1" key="2">
    <citation type="submission" date="2024-10" db="UniProtKB">
        <authorList>
            <consortium name="EnsemblProtists"/>
        </authorList>
    </citation>
    <scope>IDENTIFICATION</scope>
</reference>
<dbReference type="RefSeq" id="XP_005777591.1">
    <property type="nucleotide sequence ID" value="XM_005777534.1"/>
</dbReference>
<dbReference type="EnsemblProtists" id="EOD28951">
    <property type="protein sequence ID" value="EOD28951"/>
    <property type="gene ID" value="EMIHUDRAFT_442838"/>
</dbReference>
<dbReference type="EnsemblProtists" id="EOD25162">
    <property type="protein sequence ID" value="EOD25162"/>
    <property type="gene ID" value="EMIHUDRAFT_435286"/>
</dbReference>
<dbReference type="KEGG" id="ehx:EMIHUDRAFT_435286"/>
<evidence type="ECO:0000313" key="1">
    <source>
        <dbReference type="EnsemblProtists" id="EOD28951"/>
    </source>
</evidence>
<reference evidence="2" key="1">
    <citation type="journal article" date="2013" name="Nature">
        <title>Pan genome of the phytoplankton Emiliania underpins its global distribution.</title>
        <authorList>
            <person name="Read B.A."/>
            <person name="Kegel J."/>
            <person name="Klute M.J."/>
            <person name="Kuo A."/>
            <person name="Lefebvre S.C."/>
            <person name="Maumus F."/>
            <person name="Mayer C."/>
            <person name="Miller J."/>
            <person name="Monier A."/>
            <person name="Salamov A."/>
            <person name="Young J."/>
            <person name="Aguilar M."/>
            <person name="Claverie J.M."/>
            <person name="Frickenhaus S."/>
            <person name="Gonzalez K."/>
            <person name="Herman E.K."/>
            <person name="Lin Y.C."/>
            <person name="Napier J."/>
            <person name="Ogata H."/>
            <person name="Sarno A.F."/>
            <person name="Shmutz J."/>
            <person name="Schroeder D."/>
            <person name="de Vargas C."/>
            <person name="Verret F."/>
            <person name="von Dassow P."/>
            <person name="Valentin K."/>
            <person name="Van de Peer Y."/>
            <person name="Wheeler G."/>
            <person name="Dacks J.B."/>
            <person name="Delwiche C.F."/>
            <person name="Dyhrman S.T."/>
            <person name="Glockner G."/>
            <person name="John U."/>
            <person name="Richards T."/>
            <person name="Worden A.Z."/>
            <person name="Zhang X."/>
            <person name="Grigoriev I.V."/>
            <person name="Allen A.E."/>
            <person name="Bidle K."/>
            <person name="Borodovsky M."/>
            <person name="Bowler C."/>
            <person name="Brownlee C."/>
            <person name="Cock J.M."/>
            <person name="Elias M."/>
            <person name="Gladyshev V.N."/>
            <person name="Groth M."/>
            <person name="Guda C."/>
            <person name="Hadaegh A."/>
            <person name="Iglesias-Rodriguez M.D."/>
            <person name="Jenkins J."/>
            <person name="Jones B.M."/>
            <person name="Lawson T."/>
            <person name="Leese F."/>
            <person name="Lindquist E."/>
            <person name="Lobanov A."/>
            <person name="Lomsadze A."/>
            <person name="Malik S.B."/>
            <person name="Marsh M.E."/>
            <person name="Mackinder L."/>
            <person name="Mock T."/>
            <person name="Mueller-Roeber B."/>
            <person name="Pagarete A."/>
            <person name="Parker M."/>
            <person name="Probert I."/>
            <person name="Quesneville H."/>
            <person name="Raines C."/>
            <person name="Rensing S.A."/>
            <person name="Riano-Pachon D.M."/>
            <person name="Richier S."/>
            <person name="Rokitta S."/>
            <person name="Shiraiwa Y."/>
            <person name="Soanes D.M."/>
            <person name="van der Giezen M."/>
            <person name="Wahlund T.M."/>
            <person name="Williams B."/>
            <person name="Wilson W."/>
            <person name="Wolfe G."/>
            <person name="Wurch L.L."/>
        </authorList>
    </citation>
    <scope>NUCLEOTIDE SEQUENCE</scope>
</reference>
<dbReference type="KEGG" id="ehx:EMIHUDRAFT_442838"/>
<proteinExistence type="predicted"/>
<sequence>MSAPSKTLTITMYRELLRGSERVRAIMRPGHVAVVGECVRRFAAESRSPHLAAAASLHGAACLPELTRSSFRGRADQPERAAGRSAAGSAIDDGFAALRLLSSLEAWIVENNVLYDRVQSEGAAWLDFGDSAAAAAPPAPWETCEAEEAAYFLDYSALYRGSSLMAAGGGA</sequence>
<dbReference type="AlphaFoldDB" id="A0A0D3JZL6"/>
<dbReference type="Proteomes" id="UP000013827">
    <property type="component" value="Unassembled WGS sequence"/>
</dbReference>
<organism evidence="1 2">
    <name type="scientific">Emiliania huxleyi (strain CCMP1516)</name>
    <dbReference type="NCBI Taxonomy" id="280463"/>
    <lineage>
        <taxon>Eukaryota</taxon>
        <taxon>Haptista</taxon>
        <taxon>Haptophyta</taxon>
        <taxon>Prymnesiophyceae</taxon>
        <taxon>Isochrysidales</taxon>
        <taxon>Noelaerhabdaceae</taxon>
        <taxon>Emiliania</taxon>
    </lineage>
</organism>
<keyword evidence="2" id="KW-1185">Reference proteome</keyword>
<dbReference type="PaxDb" id="2903-EOD25162"/>
<protein>
    <submittedName>
        <fullName evidence="1">Uncharacterized protein</fullName>
    </submittedName>
</protein>
<dbReference type="RefSeq" id="XP_005781380.1">
    <property type="nucleotide sequence ID" value="XM_005781323.1"/>
</dbReference>
<evidence type="ECO:0000313" key="2">
    <source>
        <dbReference type="Proteomes" id="UP000013827"/>
    </source>
</evidence>
<name>A0A0D3JZL6_EMIH1</name>
<dbReference type="GeneID" id="17270708"/>